<reference evidence="1" key="1">
    <citation type="journal article" date="2020" name="bioRxiv">
        <title>Chromosome-level reference genome of the European wasp spider Argiope bruennichi: a resource for studies on range expansion and evolutionary adaptation.</title>
        <authorList>
            <person name="Sheffer M.M."/>
            <person name="Hoppe A."/>
            <person name="Krehenwinkel H."/>
            <person name="Uhl G."/>
            <person name="Kuss A.W."/>
            <person name="Jensen L."/>
            <person name="Jensen C."/>
            <person name="Gillespie R.G."/>
            <person name="Hoff K.J."/>
            <person name="Prost S."/>
        </authorList>
    </citation>
    <scope>NUCLEOTIDE SEQUENCE</scope>
</reference>
<keyword evidence="2" id="KW-1185">Reference proteome</keyword>
<reference evidence="1" key="2">
    <citation type="submission" date="2020-06" db="EMBL/GenBank/DDBJ databases">
        <authorList>
            <person name="Sheffer M."/>
        </authorList>
    </citation>
    <scope>NUCLEOTIDE SEQUENCE</scope>
</reference>
<protein>
    <submittedName>
        <fullName evidence="1">Uncharacterized protein</fullName>
    </submittedName>
</protein>
<gene>
    <name evidence="1" type="ORF">HNY73_001256</name>
</gene>
<dbReference type="Proteomes" id="UP000807504">
    <property type="component" value="Unassembled WGS sequence"/>
</dbReference>
<dbReference type="EMBL" id="JABXBU010000001">
    <property type="protein sequence ID" value="KAF8796928.1"/>
    <property type="molecule type" value="Genomic_DNA"/>
</dbReference>
<comment type="caution">
    <text evidence="1">The sequence shown here is derived from an EMBL/GenBank/DDBJ whole genome shotgun (WGS) entry which is preliminary data.</text>
</comment>
<organism evidence="1 2">
    <name type="scientific">Argiope bruennichi</name>
    <name type="common">Wasp spider</name>
    <name type="synonym">Aranea bruennichi</name>
    <dbReference type="NCBI Taxonomy" id="94029"/>
    <lineage>
        <taxon>Eukaryota</taxon>
        <taxon>Metazoa</taxon>
        <taxon>Ecdysozoa</taxon>
        <taxon>Arthropoda</taxon>
        <taxon>Chelicerata</taxon>
        <taxon>Arachnida</taxon>
        <taxon>Araneae</taxon>
        <taxon>Araneomorphae</taxon>
        <taxon>Entelegynae</taxon>
        <taxon>Araneoidea</taxon>
        <taxon>Araneidae</taxon>
        <taxon>Argiope</taxon>
    </lineage>
</organism>
<evidence type="ECO:0000313" key="2">
    <source>
        <dbReference type="Proteomes" id="UP000807504"/>
    </source>
</evidence>
<proteinExistence type="predicted"/>
<name>A0A8T0G3A2_ARGBR</name>
<sequence length="363" mass="43706">MEFNSVPSLLHITSVRIALRLLQDIEIEKMLDLDIMRPYRLNSFDRGRHDLWKLIEKTAMEKLPPLPPSLPIQVAKFIRQMHYEFVSWLLDHNLMSEEKGCCINYRKFICWKTDGTINRIKTAEKFIEDEEIEHPDRLIVACNYLFVCDILRLWRQRKVSGTENVTRAGNNSAVRVWMHLLTKGNKKHVHEVFRDFFRTECLSESDIPLRLSSYFRFLSLECRRDYLVNYSFAIHADDFRLCLFQMSEQERTELFQTMPRVVLMNYLNWPLQYLFLKMAKELVQYLDLADFENIMDGMLSFLFLNEYDYASLFKEFWTIIPDCFKVELRKDIKRFKPFEIILNYDRKLYSKSLVETLAEYCYE</sequence>
<accession>A0A8T0G3A2</accession>
<dbReference type="AlphaFoldDB" id="A0A8T0G3A2"/>
<evidence type="ECO:0000313" key="1">
    <source>
        <dbReference type="EMBL" id="KAF8796928.1"/>
    </source>
</evidence>